<organism evidence="1 2">
    <name type="scientific">Cronartium quercuum f. sp. fusiforme G11</name>
    <dbReference type="NCBI Taxonomy" id="708437"/>
    <lineage>
        <taxon>Eukaryota</taxon>
        <taxon>Fungi</taxon>
        <taxon>Dikarya</taxon>
        <taxon>Basidiomycota</taxon>
        <taxon>Pucciniomycotina</taxon>
        <taxon>Pucciniomycetes</taxon>
        <taxon>Pucciniales</taxon>
        <taxon>Coleosporiaceae</taxon>
        <taxon>Cronartium</taxon>
    </lineage>
</organism>
<name>A0A9P6NGH8_9BASI</name>
<evidence type="ECO:0000313" key="1">
    <source>
        <dbReference type="EMBL" id="KAG0146505.1"/>
    </source>
</evidence>
<dbReference type="Gene3D" id="3.40.630.30">
    <property type="match status" value="1"/>
</dbReference>
<dbReference type="EMBL" id="MU167260">
    <property type="protein sequence ID" value="KAG0146505.1"/>
    <property type="molecule type" value="Genomic_DNA"/>
</dbReference>
<accession>A0A9P6NGH8</accession>
<dbReference type="AlphaFoldDB" id="A0A9P6NGH8"/>
<protein>
    <submittedName>
        <fullName evidence="1">Uncharacterized protein</fullName>
    </submittedName>
</protein>
<proteinExistence type="predicted"/>
<keyword evidence="2" id="KW-1185">Reference proteome</keyword>
<feature type="non-terminal residue" evidence="1">
    <location>
        <position position="1"/>
    </location>
</feature>
<dbReference type="Proteomes" id="UP000886653">
    <property type="component" value="Unassembled WGS sequence"/>
</dbReference>
<comment type="caution">
    <text evidence="1">The sequence shown here is derived from an EMBL/GenBank/DDBJ whole genome shotgun (WGS) entry which is preliminary data.</text>
</comment>
<sequence>GDLNLFLSVLSPSLEHERGDDRSPSEISSRVAELEIMIASNEHRQKGYAKELLKIFIISSFLLPSISTLSR</sequence>
<reference evidence="1" key="1">
    <citation type="submission" date="2013-11" db="EMBL/GenBank/DDBJ databases">
        <title>Genome sequence of the fusiform rust pathogen reveals effectors for host alternation and coevolution with pine.</title>
        <authorList>
            <consortium name="DOE Joint Genome Institute"/>
            <person name="Smith K."/>
            <person name="Pendleton A."/>
            <person name="Kubisiak T."/>
            <person name="Anderson C."/>
            <person name="Salamov A."/>
            <person name="Aerts A."/>
            <person name="Riley R."/>
            <person name="Clum A."/>
            <person name="Lindquist E."/>
            <person name="Ence D."/>
            <person name="Campbell M."/>
            <person name="Kronenberg Z."/>
            <person name="Feau N."/>
            <person name="Dhillon B."/>
            <person name="Hamelin R."/>
            <person name="Burleigh J."/>
            <person name="Smith J."/>
            <person name="Yandell M."/>
            <person name="Nelson C."/>
            <person name="Grigoriev I."/>
            <person name="Davis J."/>
        </authorList>
    </citation>
    <scope>NUCLEOTIDE SEQUENCE</scope>
    <source>
        <strain evidence="1">G11</strain>
    </source>
</reference>
<evidence type="ECO:0000313" key="2">
    <source>
        <dbReference type="Proteomes" id="UP000886653"/>
    </source>
</evidence>
<gene>
    <name evidence="1" type="ORF">CROQUDRAFT_702388</name>
</gene>
<dbReference type="OrthoDB" id="5043642at2759"/>